<feature type="compositionally biased region" description="Polar residues" evidence="15">
    <location>
        <begin position="647"/>
        <end position="660"/>
    </location>
</feature>
<evidence type="ECO:0000313" key="19">
    <source>
        <dbReference type="RefSeq" id="XP_030767971.1"/>
    </source>
</evidence>
<keyword evidence="5 16" id="KW-0812">Transmembrane</keyword>
<feature type="region of interest" description="Disordered" evidence="15">
    <location>
        <begin position="647"/>
        <end position="686"/>
    </location>
</feature>
<feature type="transmembrane region" description="Helical" evidence="16">
    <location>
        <begin position="345"/>
        <end position="365"/>
    </location>
</feature>
<feature type="region of interest" description="Disordered" evidence="15">
    <location>
        <begin position="1519"/>
        <end position="1546"/>
    </location>
</feature>
<keyword evidence="8" id="KW-0067">ATP-binding</keyword>
<comment type="cofactor">
    <cofactor evidence="2">
        <name>Mg(2+)</name>
        <dbReference type="ChEBI" id="CHEBI:18420"/>
    </cofactor>
</comment>
<protein>
    <recommendedName>
        <fullName evidence="4">adenylate cyclase</fullName>
        <ecNumber evidence="4">4.6.1.1</ecNumber>
    </recommendedName>
</protein>
<evidence type="ECO:0000256" key="3">
    <source>
        <dbReference type="ARBA" id="ARBA00004141"/>
    </source>
</evidence>
<feature type="transmembrane region" description="Helical" evidence="16">
    <location>
        <begin position="232"/>
        <end position="251"/>
    </location>
</feature>
<evidence type="ECO:0000256" key="2">
    <source>
        <dbReference type="ARBA" id="ARBA00001946"/>
    </source>
</evidence>
<feature type="transmembrane region" description="Helical" evidence="16">
    <location>
        <begin position="287"/>
        <end position="303"/>
    </location>
</feature>
<dbReference type="PANTHER" id="PTHR45627:SF1">
    <property type="entry name" value="ADENYLATE CYCLASE TYPE 8"/>
    <property type="match status" value="1"/>
</dbReference>
<feature type="domain" description="Guanylate cyclase" evidence="17">
    <location>
        <begin position="1262"/>
        <end position="1405"/>
    </location>
</feature>
<dbReference type="FunFam" id="3.30.70.1230:FF:000006">
    <property type="entry name" value="Adenylate cyclase"/>
    <property type="match status" value="1"/>
</dbReference>
<feature type="transmembrane region" description="Helical" evidence="16">
    <location>
        <begin position="197"/>
        <end position="217"/>
    </location>
</feature>
<evidence type="ECO:0000256" key="8">
    <source>
        <dbReference type="ARBA" id="ARBA00022840"/>
    </source>
</evidence>
<evidence type="ECO:0000256" key="4">
    <source>
        <dbReference type="ARBA" id="ARBA00012201"/>
    </source>
</evidence>
<dbReference type="PANTHER" id="PTHR45627">
    <property type="entry name" value="ADENYLATE CYCLASE TYPE 1"/>
    <property type="match status" value="1"/>
</dbReference>
<keyword evidence="7" id="KW-0547">Nucleotide-binding</keyword>
<keyword evidence="6" id="KW-0479">Metal-binding</keyword>
<dbReference type="PROSITE" id="PS00452">
    <property type="entry name" value="GUANYLATE_CYCLASE_1"/>
    <property type="match status" value="1"/>
</dbReference>
<feature type="transmembrane region" description="Helical" evidence="16">
    <location>
        <begin position="310"/>
        <end position="333"/>
    </location>
</feature>
<dbReference type="RefSeq" id="XP_030767971.1">
    <property type="nucleotide sequence ID" value="XM_030912111.1"/>
</dbReference>
<dbReference type="InterPro" id="IPR001054">
    <property type="entry name" value="A/G_cyclase"/>
</dbReference>
<dbReference type="GO" id="GO:0035556">
    <property type="term" value="P:intracellular signal transduction"/>
    <property type="evidence" value="ECO:0007669"/>
    <property type="project" value="InterPro"/>
</dbReference>
<feature type="compositionally biased region" description="Basic and acidic residues" evidence="15">
    <location>
        <begin position="1"/>
        <end position="10"/>
    </location>
</feature>
<evidence type="ECO:0000259" key="17">
    <source>
        <dbReference type="PROSITE" id="PS50125"/>
    </source>
</evidence>
<dbReference type="FunCoup" id="A0A6J2YXR3">
    <property type="interactions" value="75"/>
</dbReference>
<dbReference type="Gene3D" id="3.30.70.1230">
    <property type="entry name" value="Nucleotide cyclase"/>
    <property type="match status" value="2"/>
</dbReference>
<evidence type="ECO:0000256" key="10">
    <source>
        <dbReference type="ARBA" id="ARBA00022989"/>
    </source>
</evidence>
<evidence type="ECO:0000256" key="16">
    <source>
        <dbReference type="SAM" id="Phobius"/>
    </source>
</evidence>
<evidence type="ECO:0000256" key="15">
    <source>
        <dbReference type="SAM" id="MobiDB-lite"/>
    </source>
</evidence>
<feature type="transmembrane region" description="Helical" evidence="16">
    <location>
        <begin position="1142"/>
        <end position="1161"/>
    </location>
</feature>
<dbReference type="InterPro" id="IPR029787">
    <property type="entry name" value="Nucleotide_cyclase"/>
</dbReference>
<keyword evidence="18" id="KW-1185">Reference proteome</keyword>
<sequence length="1700" mass="193041">MNETEMKVETSSEVTGLQKASVPDPGDIVDSTKESNRKNTKILWEKAVRTVSKERKKYKLSSVAISLVDKHKVQNVSITLTPPSSPKNFGINSLNFNSTAMNNEKQNNRLNNETRIPIADDSLPSNGTVESRLELLSDCLKQDRNYFEDSTDKNFATVFKKGLMYKGIYWPSLTNSFHCKHLELAYLRYSHRQRQKALIIVNIVDLLLKVALIVVWASNEQELNLYHYTDEIIWSVCCISINIAVCVLGWWRCFANNYLHWAASCTWLLLTIQSICSEGIGFGLKESMVWYVLFIIFVSYAMLPLPLRWCIMAGCISAISHVILVCVRVYYFGKYELQEEDACKIKRIVANIILYICVNFAGMYTKYLTDRSQRKAFLETHRSMETRFRTQVENDKQEKLLLSVLPDFVAKEMIRDIEKEERGGHFQPHQFHKIYIHRYENVSILFADIKGFTVLATKCSAQELVKILNELFARFDKLAAENHCLRIKLLGDCYYCVSGLPVPRANHAHCCVEMGLHMIKAIRDTRHKTQVEDLDMRIGVHSGSVLCGVLGLRKWQFDIWSSDVRLANHMESGGKPGQVHISEETYKCLNGDYEVEPGNGQERDAYLREHNVVTYLIKHCEPMIPRRRLASRPSIFSNKLWDEEINSNISTPRSPKTPSFPSQPPSRERSDSGIQHSVIDEETTTDWTPEIPFENLHRSISADIDEALEPKGRQKYELNAPKKIVTEQVDDIIDHNIEIESNKRMRSANVNTWTLRFIDKEMEKQFSQLREDLFKSNMLSCYVIWLFIVISHFVISTLSPLVVWFLMLVTLILTATSVLVMAEEFDQFPELLRRISHTLVHKHKTRTAFIFIIIIIMSVASSVSLFYPLNMPSPSSSSSTSQSSTNSSSNVVTSTFSEPLQYAQPKMLLQSSPFSVEVNNLQQELMLNLTLSAKLNTEITVKNLNCSGECMKMIMGKIQNLISDDSASVVNLDQGKNNSGTFRVTGSFRKRKKRDIGSRIYMVQEKMHDGRQILYNQDTNSSKRDQNVKEQIQTSTISTAISKTHQSIEKSVTCSTNHSHLAHTNNKTNHLVNFKSKRFKRDLATSSIEVTTDSTDVSTQNSTIICDVTCRHPEYIVFTWVLCMIALATALKLYYLVKLFMASLMVGIYTILILVPYKPIFDSVNAIAIGDVIVIPLSAQMLILLVVFCLMVAYHARLVEVTSRLDFLWKQQAERELTDMEETKQNNKQLLKNILPEHVARHFLSNDRNSEELFSQYREEVGVLFATIPNFTDFYSEKINKGVECIRLLNEIIADFDELLDDERFNCIEKIKTVSATATYMAASGLNPTHQTSDKNSEGVHHLCALIDYAMCMKDKLDDINKDSFNNFGLRIGVACGSLVCGVIGARKPVFDIWGDTVNLASRMDSTGLIGYIQVPKETSQILGAKGYELKKRGIIDVKGKGLMETYFVMGRQERSRRPSFQRQASNYSTLAAVVYALAHTRKKHTGNTPGSAVLGRARTQGKSDINKKIINYSSMRITNKTTGGPVRRNTTRGNHKNMHARSQPNMRQLSSQNLENMKSMKSIDRDITSATINRMAVSQSAPHTPVSSSVHLENTNFKPVSRLLSEPIVNRSSSLASHKKSKADNKTVIDNGAIDETENFKVKPSEAIVPVHSPKHCIKRDTKFSLRSPLGRKEARVQIEAAHLRDRLNKVHSLDGTHV</sequence>
<dbReference type="SUPFAM" id="SSF55073">
    <property type="entry name" value="Nucleotide cyclase"/>
    <property type="match status" value="2"/>
</dbReference>
<dbReference type="KEGG" id="soy:115891600"/>
<evidence type="ECO:0000256" key="13">
    <source>
        <dbReference type="ARBA" id="ARBA00023239"/>
    </source>
</evidence>
<name>A0A6J2YXR3_SITOR</name>
<feature type="transmembrane region" description="Helical" evidence="16">
    <location>
        <begin position="1173"/>
        <end position="1194"/>
    </location>
</feature>
<feature type="region of interest" description="Disordered" evidence="15">
    <location>
        <begin position="1"/>
        <end position="34"/>
    </location>
</feature>
<keyword evidence="11" id="KW-0115">cAMP biosynthesis</keyword>
<keyword evidence="9" id="KW-0460">Magnesium</keyword>
<dbReference type="InterPro" id="IPR009398">
    <property type="entry name" value="Adcy_conserved_dom"/>
</dbReference>
<comment type="similarity">
    <text evidence="14">Belongs to the adenylyl cyclase class-4/guanylyl cyclase family.</text>
</comment>
<keyword evidence="12 16" id="KW-0472">Membrane</keyword>
<evidence type="ECO:0000256" key="7">
    <source>
        <dbReference type="ARBA" id="ARBA00022741"/>
    </source>
</evidence>
<dbReference type="OrthoDB" id="60033at2759"/>
<feature type="transmembrane region" description="Helical" evidence="16">
    <location>
        <begin position="801"/>
        <end position="822"/>
    </location>
</feature>
<comment type="catalytic activity">
    <reaction evidence="1">
        <text>ATP = 3',5'-cyclic AMP + diphosphate</text>
        <dbReference type="Rhea" id="RHEA:15389"/>
        <dbReference type="ChEBI" id="CHEBI:30616"/>
        <dbReference type="ChEBI" id="CHEBI:33019"/>
        <dbReference type="ChEBI" id="CHEBI:58165"/>
        <dbReference type="EC" id="4.6.1.1"/>
    </reaction>
</comment>
<dbReference type="InParanoid" id="A0A6J2YXR3"/>
<dbReference type="GeneID" id="115891600"/>
<comment type="subcellular location">
    <subcellularLocation>
        <location evidence="3">Membrane</location>
        <topology evidence="3">Multi-pass membrane protein</topology>
    </subcellularLocation>
</comment>
<feature type="transmembrane region" description="Helical" evidence="16">
    <location>
        <begin position="777"/>
        <end position="795"/>
    </location>
</feature>
<keyword evidence="13 14" id="KW-0456">Lyase</keyword>
<evidence type="ECO:0000256" key="11">
    <source>
        <dbReference type="ARBA" id="ARBA00022998"/>
    </source>
</evidence>
<evidence type="ECO:0000256" key="9">
    <source>
        <dbReference type="ARBA" id="ARBA00022842"/>
    </source>
</evidence>
<evidence type="ECO:0000256" key="6">
    <source>
        <dbReference type="ARBA" id="ARBA00022723"/>
    </source>
</evidence>
<proteinExistence type="inferred from homology"/>
<feature type="domain" description="Guanylate cyclase" evidence="17">
    <location>
        <begin position="443"/>
        <end position="571"/>
    </location>
</feature>
<evidence type="ECO:0000256" key="5">
    <source>
        <dbReference type="ARBA" id="ARBA00022692"/>
    </source>
</evidence>
<accession>A0A6J2YXR3</accession>
<dbReference type="Pfam" id="PF06327">
    <property type="entry name" value="Adcy_cons_dom"/>
    <property type="match status" value="1"/>
</dbReference>
<dbReference type="GO" id="GO:0006171">
    <property type="term" value="P:cAMP biosynthetic process"/>
    <property type="evidence" value="ECO:0007669"/>
    <property type="project" value="UniProtKB-KW"/>
</dbReference>
<evidence type="ECO:0000313" key="18">
    <source>
        <dbReference type="Proteomes" id="UP000504635"/>
    </source>
</evidence>
<feature type="transmembrane region" description="Helical" evidence="16">
    <location>
        <begin position="1115"/>
        <end position="1135"/>
    </location>
</feature>
<dbReference type="CDD" id="cd07302">
    <property type="entry name" value="CHD"/>
    <property type="match status" value="2"/>
</dbReference>
<evidence type="ECO:0000256" key="12">
    <source>
        <dbReference type="ARBA" id="ARBA00023136"/>
    </source>
</evidence>
<dbReference type="InterPro" id="IPR018297">
    <property type="entry name" value="A/G_cyclase_CS"/>
</dbReference>
<dbReference type="Proteomes" id="UP000504635">
    <property type="component" value="Unplaced"/>
</dbReference>
<feature type="compositionally biased region" description="Basic residues" evidence="15">
    <location>
        <begin position="1530"/>
        <end position="1540"/>
    </location>
</feature>
<dbReference type="InterPro" id="IPR032628">
    <property type="entry name" value="AC_N"/>
</dbReference>
<feature type="transmembrane region" description="Helical" evidence="16">
    <location>
        <begin position="258"/>
        <end position="275"/>
    </location>
</feature>
<dbReference type="GO" id="GO:0005524">
    <property type="term" value="F:ATP binding"/>
    <property type="evidence" value="ECO:0007669"/>
    <property type="project" value="UniProtKB-KW"/>
</dbReference>
<dbReference type="Pfam" id="PF00211">
    <property type="entry name" value="Guanylate_cyc"/>
    <property type="match status" value="2"/>
</dbReference>
<keyword evidence="10 16" id="KW-1133">Transmembrane helix</keyword>
<dbReference type="FunFam" id="3.30.70.1230:FF:000114">
    <property type="entry name" value="Adenylate cyclase 8 (brain)"/>
    <property type="match status" value="1"/>
</dbReference>
<dbReference type="GO" id="GO:0046872">
    <property type="term" value="F:metal ion binding"/>
    <property type="evidence" value="ECO:0007669"/>
    <property type="project" value="UniProtKB-KW"/>
</dbReference>
<dbReference type="Pfam" id="PF16214">
    <property type="entry name" value="AC_N"/>
    <property type="match status" value="1"/>
</dbReference>
<dbReference type="EC" id="4.6.1.1" evidence="4"/>
<organism evidence="18 19">
    <name type="scientific">Sitophilus oryzae</name>
    <name type="common">Rice weevil</name>
    <name type="synonym">Curculio oryzae</name>
    <dbReference type="NCBI Taxonomy" id="7048"/>
    <lineage>
        <taxon>Eukaryota</taxon>
        <taxon>Metazoa</taxon>
        <taxon>Ecdysozoa</taxon>
        <taxon>Arthropoda</taxon>
        <taxon>Hexapoda</taxon>
        <taxon>Insecta</taxon>
        <taxon>Pterygota</taxon>
        <taxon>Neoptera</taxon>
        <taxon>Endopterygota</taxon>
        <taxon>Coleoptera</taxon>
        <taxon>Polyphaga</taxon>
        <taxon>Cucujiformia</taxon>
        <taxon>Curculionidae</taxon>
        <taxon>Dryophthorinae</taxon>
        <taxon>Sitophilus</taxon>
    </lineage>
</organism>
<dbReference type="GO" id="GO:0007189">
    <property type="term" value="P:adenylate cyclase-activating G protein-coupled receptor signaling pathway"/>
    <property type="evidence" value="ECO:0007669"/>
    <property type="project" value="TreeGrafter"/>
</dbReference>
<feature type="transmembrane region" description="Helical" evidence="16">
    <location>
        <begin position="848"/>
        <end position="869"/>
    </location>
</feature>
<dbReference type="PROSITE" id="PS50125">
    <property type="entry name" value="GUANYLATE_CYCLASE_2"/>
    <property type="match status" value="2"/>
</dbReference>
<evidence type="ECO:0000256" key="1">
    <source>
        <dbReference type="ARBA" id="ARBA00001593"/>
    </source>
</evidence>
<evidence type="ECO:0000256" key="14">
    <source>
        <dbReference type="RuleBase" id="RU000405"/>
    </source>
</evidence>
<reference evidence="19" key="1">
    <citation type="submission" date="2025-08" db="UniProtKB">
        <authorList>
            <consortium name="RefSeq"/>
        </authorList>
    </citation>
    <scope>IDENTIFICATION</scope>
    <source>
        <tissue evidence="19">Gonads</tissue>
    </source>
</reference>
<dbReference type="SMART" id="SM00044">
    <property type="entry name" value="CYCc"/>
    <property type="match status" value="2"/>
</dbReference>
<dbReference type="GO" id="GO:0004016">
    <property type="term" value="F:adenylate cyclase activity"/>
    <property type="evidence" value="ECO:0007669"/>
    <property type="project" value="UniProtKB-EC"/>
</dbReference>
<dbReference type="GO" id="GO:0005886">
    <property type="term" value="C:plasma membrane"/>
    <property type="evidence" value="ECO:0007669"/>
    <property type="project" value="InterPro"/>
</dbReference>
<gene>
    <name evidence="19" type="primary">LOC115891600</name>
</gene>